<dbReference type="EMBL" id="RQGC01000007">
    <property type="protein sequence ID" value="TGL40508.1"/>
    <property type="molecule type" value="Genomic_DNA"/>
</dbReference>
<dbReference type="Proteomes" id="UP000297946">
    <property type="component" value="Unassembled WGS sequence"/>
</dbReference>
<protein>
    <submittedName>
        <fullName evidence="1">Uncharacterized protein</fullName>
    </submittedName>
</protein>
<dbReference type="Proteomes" id="UP000297273">
    <property type="component" value="Unassembled WGS sequence"/>
</dbReference>
<reference evidence="2" key="1">
    <citation type="submission" date="2018-10" db="EMBL/GenBank/DDBJ databases">
        <authorList>
            <person name="Vincent A.T."/>
            <person name="Schiettekatte O."/>
            <person name="Bourhy P."/>
            <person name="Veyrier F.J."/>
            <person name="Picardeau M."/>
        </authorList>
    </citation>
    <scope>NUCLEOTIDE SEQUENCE</scope>
    <source>
        <strain evidence="2">201702690</strain>
    </source>
</reference>
<name>A0A5F1ZRU4_9LEPT</name>
<evidence type="ECO:0000313" key="2">
    <source>
        <dbReference type="EMBL" id="TGL40508.1"/>
    </source>
</evidence>
<organism evidence="1 4">
    <name type="scientific">Leptospira langatensis</name>
    <dbReference type="NCBI Taxonomy" id="2484983"/>
    <lineage>
        <taxon>Bacteria</taxon>
        <taxon>Pseudomonadati</taxon>
        <taxon>Spirochaetota</taxon>
        <taxon>Spirochaetia</taxon>
        <taxon>Leptospirales</taxon>
        <taxon>Leptospiraceae</taxon>
        <taxon>Leptospira</taxon>
    </lineage>
</organism>
<evidence type="ECO:0000313" key="1">
    <source>
        <dbReference type="EMBL" id="TGJ98924.1"/>
    </source>
</evidence>
<dbReference type="OrthoDB" id="341508at2"/>
<dbReference type="Gene3D" id="3.10.100.10">
    <property type="entry name" value="Mannose-Binding Protein A, subunit A"/>
    <property type="match status" value="1"/>
</dbReference>
<comment type="caution">
    <text evidence="1">The sequence shown here is derived from an EMBL/GenBank/DDBJ whole genome shotgun (WGS) entry which is preliminary data.</text>
</comment>
<keyword evidence="3" id="KW-1185">Reference proteome</keyword>
<sequence>MKHPVLALILFSFLSQGCLSEKTCSSQDRGCNAEQQVLSLFSAPSGVYIYPTSTSYQGNLSILGSGTLDASLSVICERDRLLAPIVDLGCSKVAPMVSTSLVSFNAINTFYADIPYTGTPVRGPKGTIIADDLSTLFSADLKVSLSTAGLGIGSQFYWTFSDGSGAYASDNCNNGVDNTTIFNGAVGSTTLVTAGTWFNPTIASCIERHRVLCLCYHPLSTVQGG</sequence>
<proteinExistence type="predicted"/>
<gene>
    <name evidence="1" type="ORF">EHO57_15520</name>
    <name evidence="2" type="ORF">EHQ53_10980</name>
</gene>
<reference evidence="1 4" key="2">
    <citation type="journal article" date="2019" name="PLoS Negl. Trop. Dis.">
        <title>Revisiting the worldwide diversity of Leptospira species in the environment.</title>
        <authorList>
            <person name="Vincent A.T."/>
            <person name="Schiettekatte O."/>
            <person name="Bourhy P."/>
            <person name="Veyrier F.J."/>
            <person name="Picardeau M."/>
        </authorList>
    </citation>
    <scope>NUCLEOTIDE SEQUENCE [LARGE SCALE GENOMIC DNA]</scope>
    <source>
        <strain evidence="2">201702690</strain>
        <strain evidence="1 4">SSW18</strain>
    </source>
</reference>
<dbReference type="InterPro" id="IPR016186">
    <property type="entry name" value="C-type_lectin-like/link_sf"/>
</dbReference>
<dbReference type="PROSITE" id="PS51257">
    <property type="entry name" value="PROKAR_LIPOPROTEIN"/>
    <property type="match status" value="1"/>
</dbReference>
<accession>A0A5F1ZRU4</accession>
<dbReference type="EMBL" id="RQER01000010">
    <property type="protein sequence ID" value="TGJ98924.1"/>
    <property type="molecule type" value="Genomic_DNA"/>
</dbReference>
<evidence type="ECO:0000313" key="4">
    <source>
        <dbReference type="Proteomes" id="UP000297946"/>
    </source>
</evidence>
<dbReference type="AlphaFoldDB" id="A0A5F1ZRU4"/>
<evidence type="ECO:0000313" key="3">
    <source>
        <dbReference type="Proteomes" id="UP000297273"/>
    </source>
</evidence>